<dbReference type="FunCoup" id="A0A7R8YP77">
    <property type="interactions" value="345"/>
</dbReference>
<evidence type="ECO:0000313" key="2">
    <source>
        <dbReference type="EMBL" id="CAD7079200.1"/>
    </source>
</evidence>
<evidence type="ECO:0000256" key="1">
    <source>
        <dbReference type="SAM" id="MobiDB-lite"/>
    </source>
</evidence>
<protein>
    <submittedName>
        <fullName evidence="2">Uncharacterized protein</fullName>
    </submittedName>
</protein>
<dbReference type="InterPro" id="IPR011993">
    <property type="entry name" value="PH-like_dom_sf"/>
</dbReference>
<accession>A0A7R8YP77</accession>
<reference evidence="2 3" key="1">
    <citation type="submission" date="2020-11" db="EMBL/GenBank/DDBJ databases">
        <authorList>
            <person name="Wallbank WR R."/>
            <person name="Pardo Diaz C."/>
            <person name="Kozak K."/>
            <person name="Martin S."/>
            <person name="Jiggins C."/>
            <person name="Moest M."/>
            <person name="Warren A I."/>
            <person name="Generalovic N T."/>
            <person name="Byers J.R.P. K."/>
            <person name="Montejo-Kovacevich G."/>
            <person name="Yen C E."/>
        </authorList>
    </citation>
    <scope>NUCLEOTIDE SEQUENCE [LARGE SCALE GENOMIC DNA]</scope>
</reference>
<dbReference type="InterPro" id="IPR039142">
    <property type="entry name" value="NRF1/Ewg"/>
</dbReference>
<dbReference type="AlphaFoldDB" id="A0A7R8YP77"/>
<dbReference type="InParanoid" id="A0A7R8YP77"/>
<dbReference type="GO" id="GO:0003700">
    <property type="term" value="F:DNA-binding transcription factor activity"/>
    <property type="evidence" value="ECO:0007669"/>
    <property type="project" value="InterPro"/>
</dbReference>
<dbReference type="FunFam" id="2.30.29.30:FF:000362">
    <property type="entry name" value="Uncharacterized protein, isoform B"/>
    <property type="match status" value="1"/>
</dbReference>
<evidence type="ECO:0000313" key="3">
    <source>
        <dbReference type="Proteomes" id="UP000594454"/>
    </source>
</evidence>
<dbReference type="EMBL" id="LR899009">
    <property type="protein sequence ID" value="CAD7079200.1"/>
    <property type="molecule type" value="Genomic_DNA"/>
</dbReference>
<organism evidence="2 3">
    <name type="scientific">Hermetia illucens</name>
    <name type="common">Black soldier fly</name>
    <dbReference type="NCBI Taxonomy" id="343691"/>
    <lineage>
        <taxon>Eukaryota</taxon>
        <taxon>Metazoa</taxon>
        <taxon>Ecdysozoa</taxon>
        <taxon>Arthropoda</taxon>
        <taxon>Hexapoda</taxon>
        <taxon>Insecta</taxon>
        <taxon>Pterygota</taxon>
        <taxon>Neoptera</taxon>
        <taxon>Endopterygota</taxon>
        <taxon>Diptera</taxon>
        <taxon>Brachycera</taxon>
        <taxon>Stratiomyomorpha</taxon>
        <taxon>Stratiomyidae</taxon>
        <taxon>Hermetiinae</taxon>
        <taxon>Hermetia</taxon>
    </lineage>
</organism>
<dbReference type="Proteomes" id="UP000594454">
    <property type="component" value="Chromosome 1"/>
</dbReference>
<dbReference type="Gene3D" id="2.30.29.30">
    <property type="entry name" value="Pleckstrin-homology domain (PH domain)/Phosphotyrosine-binding domain (PTB)"/>
    <property type="match status" value="1"/>
</dbReference>
<dbReference type="OrthoDB" id="10021476at2759"/>
<gene>
    <name evidence="2" type="ORF">HERILL_LOCUS2429</name>
</gene>
<dbReference type="PANTHER" id="PTHR20338">
    <property type="entry name" value="NUCLEAR RESPIRATORY FACTOR 1"/>
    <property type="match status" value="1"/>
</dbReference>
<feature type="compositionally biased region" description="Polar residues" evidence="1">
    <location>
        <begin position="102"/>
        <end position="125"/>
    </location>
</feature>
<name>A0A7R8YP77_HERIL</name>
<feature type="region of interest" description="Disordered" evidence="1">
    <location>
        <begin position="93"/>
        <end position="125"/>
    </location>
</feature>
<keyword evidence="3" id="KW-1185">Reference proteome</keyword>
<proteinExistence type="predicted"/>
<dbReference type="GO" id="GO:0006357">
    <property type="term" value="P:regulation of transcription by RNA polymerase II"/>
    <property type="evidence" value="ECO:0007669"/>
    <property type="project" value="InterPro"/>
</dbReference>
<sequence length="350" mass="39040">MLFSRGSTPTAEIQRSHFVSICCPKSEIAVNILLSEYWKQISKEYTKGYICEVQLRNSVHYQQILRITYSTYLGSNLSGVKLNKMSHIARRRLGSVGDSAPPSDSSEGTASETCESNPDWSSVDGQPQQNNSLFINSDADDSISLETSSLLSMNERAQVESFFSGLGTEVFVCSSLANLYEGAGKDDWRLIYTGIPVLLHDKGLSRSRTIPRVAFCLAERGSCFSLWRDTIDNLSDYKVAGPAFHTMHLSSDHRQVIGFSFDASESARELWKVIERLISDPENIAINIPNARKKNKQKRVKPPALPPKSQISHPCQFQHVTSVTTEDASRYYSLQAFVAPQSAVAKHRLH</sequence>